<comment type="caution">
    <text evidence="2">The sequence shown here is derived from an EMBL/GenBank/DDBJ whole genome shotgun (WGS) entry which is preliminary data.</text>
</comment>
<gene>
    <name evidence="2" type="ORF">BCF44_10591</name>
</gene>
<feature type="compositionally biased region" description="Low complexity" evidence="1">
    <location>
        <begin position="145"/>
        <end position="164"/>
    </location>
</feature>
<protein>
    <recommendedName>
        <fullName evidence="4">DUF222 domain-containing protein</fullName>
    </recommendedName>
</protein>
<dbReference type="EMBL" id="QUNO01000005">
    <property type="protein sequence ID" value="REH48233.1"/>
    <property type="molecule type" value="Genomic_DNA"/>
</dbReference>
<accession>A0A3E0HP00</accession>
<dbReference type="OrthoDB" id="3656171at2"/>
<evidence type="ECO:0000313" key="3">
    <source>
        <dbReference type="Proteomes" id="UP000256269"/>
    </source>
</evidence>
<name>A0A3E0HP00_9PSEU</name>
<organism evidence="2 3">
    <name type="scientific">Kutzneria buriramensis</name>
    <dbReference type="NCBI Taxonomy" id="1045776"/>
    <lineage>
        <taxon>Bacteria</taxon>
        <taxon>Bacillati</taxon>
        <taxon>Actinomycetota</taxon>
        <taxon>Actinomycetes</taxon>
        <taxon>Pseudonocardiales</taxon>
        <taxon>Pseudonocardiaceae</taxon>
        <taxon>Kutzneria</taxon>
    </lineage>
</organism>
<sequence length="189" mass="20605">MTATWDANAVWRMDEPSLWHACAEAQTVRQSAYVRIVEMVAELWDRMGRSKEDRVSLVAQVQNQLRVTKRDALQIVGHAELFASEAIRDAARVGELDADRLTVPGETLAGVPILDRDRVEAEPLHNTHFHLNNFRTLAGGSSSCSTRTAPNPRTTSPSRSGSSTTAIALTGRSAFGAALIRKPARCSPA</sequence>
<dbReference type="Proteomes" id="UP000256269">
    <property type="component" value="Unassembled WGS sequence"/>
</dbReference>
<dbReference type="AlphaFoldDB" id="A0A3E0HP00"/>
<evidence type="ECO:0008006" key="4">
    <source>
        <dbReference type="Google" id="ProtNLM"/>
    </source>
</evidence>
<reference evidence="2 3" key="1">
    <citation type="submission" date="2018-08" db="EMBL/GenBank/DDBJ databases">
        <title>Genomic Encyclopedia of Archaeal and Bacterial Type Strains, Phase II (KMG-II): from individual species to whole genera.</title>
        <authorList>
            <person name="Goeker M."/>
        </authorList>
    </citation>
    <scope>NUCLEOTIDE SEQUENCE [LARGE SCALE GENOMIC DNA]</scope>
    <source>
        <strain evidence="2 3">DSM 45791</strain>
    </source>
</reference>
<evidence type="ECO:0000256" key="1">
    <source>
        <dbReference type="SAM" id="MobiDB-lite"/>
    </source>
</evidence>
<keyword evidence="3" id="KW-1185">Reference proteome</keyword>
<feature type="region of interest" description="Disordered" evidence="1">
    <location>
        <begin position="140"/>
        <end position="164"/>
    </location>
</feature>
<proteinExistence type="predicted"/>
<evidence type="ECO:0000313" key="2">
    <source>
        <dbReference type="EMBL" id="REH48233.1"/>
    </source>
</evidence>